<dbReference type="RefSeq" id="WP_167123982.1">
    <property type="nucleotide sequence ID" value="NZ_JAAQQR010000002.1"/>
</dbReference>
<evidence type="ECO:0000259" key="6">
    <source>
        <dbReference type="PROSITE" id="PS00623"/>
    </source>
</evidence>
<protein>
    <submittedName>
        <fullName evidence="8">GMC family oxidoreductase</fullName>
    </submittedName>
</protein>
<gene>
    <name evidence="8" type="ORF">HBF26_05800</name>
</gene>
<dbReference type="InterPro" id="IPR000172">
    <property type="entry name" value="GMC_OxRdtase_N"/>
</dbReference>
<reference evidence="8 9" key="1">
    <citation type="journal article" date="2011" name="Curr. Microbiol.">
        <title>Luteibacter jiangsuensis sp. nov.: a methamidophos-degrading bacterium isolated from a methamidophos-manufacturing factory.</title>
        <authorList>
            <person name="Wang L."/>
            <person name="Wang G.L."/>
            <person name="Li S.P."/>
            <person name="Jiang J.D."/>
        </authorList>
    </citation>
    <scope>NUCLEOTIDE SEQUENCE [LARGE SCALE GENOMIC DNA]</scope>
    <source>
        <strain evidence="8 9">CGMCC 1.10133</strain>
    </source>
</reference>
<accession>A0ABX0Q1J0</accession>
<comment type="similarity">
    <text evidence="2 5">Belongs to the GMC oxidoreductase family.</text>
</comment>
<sequence>MEADYVIVGAGPAGCALARRLADAPSKPSVVLLEAGPPKPSFLSIMPIGLGPLVGRRNRYNYGFRTVPQPGLNGRRGFVPRGRGVGGSSLINAMCFIRGQREDYDGWAAAGCAGWSWDDVLPLFKRSEANTRGASEWHGADGPLVVSDLPSPSPVALDFIAAAEAVGYRRNNDFNGAEQEGVGLYQVFQRHGRRLDAGRAYLHDGVARSNLTIVGNTTVERVLFDGRRAVGVSTRNANGLNQVRARREVILSGGAIASPQLLMLSGIGDAAQLHDLGIEAIVDAPEVGLNLQDHLDYTANVRMKGPGLFAYNPLAMARAALTLPAYFRGRGSLTSNAAEAGGFVCSDVSQDRPDLQFHFTIAIVDDHGRHFHFANGAALHVCALRPKSRGSVKLARPDIAEDPLIDPAFLSHSDDLELMMKGARIAHRVWQAAPLARFGPRLLYGRFDADDAELEAMIRAHADTIYHPAGTCRMGPDDRSVVDVALRVRGVEGLRVADASIMPTLVSGNTEAPSAMIGEKAADLVLGC</sequence>
<name>A0ABX0Q1J0_9GAMM</name>
<dbReference type="InterPro" id="IPR007867">
    <property type="entry name" value="GMC_OxRtase_C"/>
</dbReference>
<dbReference type="Proteomes" id="UP001429601">
    <property type="component" value="Unassembled WGS sequence"/>
</dbReference>
<feature type="domain" description="Glucose-methanol-choline oxidoreductase N-terminal" evidence="7">
    <location>
        <begin position="254"/>
        <end position="268"/>
    </location>
</feature>
<dbReference type="InterPro" id="IPR036188">
    <property type="entry name" value="FAD/NAD-bd_sf"/>
</dbReference>
<evidence type="ECO:0000256" key="1">
    <source>
        <dbReference type="ARBA" id="ARBA00001974"/>
    </source>
</evidence>
<dbReference type="EMBL" id="JAAQQR010000002">
    <property type="protein sequence ID" value="NID04390.1"/>
    <property type="molecule type" value="Genomic_DNA"/>
</dbReference>
<evidence type="ECO:0000259" key="7">
    <source>
        <dbReference type="PROSITE" id="PS00624"/>
    </source>
</evidence>
<dbReference type="Pfam" id="PF05199">
    <property type="entry name" value="GMC_oxred_C"/>
    <property type="match status" value="1"/>
</dbReference>
<dbReference type="Gene3D" id="3.30.560.10">
    <property type="entry name" value="Glucose Oxidase, domain 3"/>
    <property type="match status" value="1"/>
</dbReference>
<evidence type="ECO:0000313" key="9">
    <source>
        <dbReference type="Proteomes" id="UP001429601"/>
    </source>
</evidence>
<comment type="cofactor">
    <cofactor evidence="1">
        <name>FAD</name>
        <dbReference type="ChEBI" id="CHEBI:57692"/>
    </cofactor>
</comment>
<dbReference type="PANTHER" id="PTHR11552:SF147">
    <property type="entry name" value="CHOLINE DEHYDROGENASE, MITOCHONDRIAL"/>
    <property type="match status" value="1"/>
</dbReference>
<dbReference type="PIRSF" id="PIRSF000137">
    <property type="entry name" value="Alcohol_oxidase"/>
    <property type="match status" value="1"/>
</dbReference>
<feature type="domain" description="Glucose-methanol-choline oxidoreductase N-terminal" evidence="6">
    <location>
        <begin position="82"/>
        <end position="105"/>
    </location>
</feature>
<evidence type="ECO:0000256" key="4">
    <source>
        <dbReference type="ARBA" id="ARBA00022827"/>
    </source>
</evidence>
<dbReference type="InterPro" id="IPR012132">
    <property type="entry name" value="GMC_OxRdtase"/>
</dbReference>
<evidence type="ECO:0000256" key="3">
    <source>
        <dbReference type="ARBA" id="ARBA00022630"/>
    </source>
</evidence>
<evidence type="ECO:0000256" key="2">
    <source>
        <dbReference type="ARBA" id="ARBA00010790"/>
    </source>
</evidence>
<dbReference type="SUPFAM" id="SSF51905">
    <property type="entry name" value="FAD/NAD(P)-binding domain"/>
    <property type="match status" value="1"/>
</dbReference>
<dbReference type="Pfam" id="PF00732">
    <property type="entry name" value="GMC_oxred_N"/>
    <property type="match status" value="1"/>
</dbReference>
<keyword evidence="4 5" id="KW-0274">FAD</keyword>
<dbReference type="PROSITE" id="PS00623">
    <property type="entry name" value="GMC_OXRED_1"/>
    <property type="match status" value="1"/>
</dbReference>
<keyword evidence="3 5" id="KW-0285">Flavoprotein</keyword>
<organism evidence="8 9">
    <name type="scientific">Luteibacter jiangsuensis</name>
    <dbReference type="NCBI Taxonomy" id="637577"/>
    <lineage>
        <taxon>Bacteria</taxon>
        <taxon>Pseudomonadati</taxon>
        <taxon>Pseudomonadota</taxon>
        <taxon>Gammaproteobacteria</taxon>
        <taxon>Lysobacterales</taxon>
        <taxon>Rhodanobacteraceae</taxon>
        <taxon>Luteibacter</taxon>
    </lineage>
</organism>
<dbReference type="PROSITE" id="PS00624">
    <property type="entry name" value="GMC_OXRED_2"/>
    <property type="match status" value="1"/>
</dbReference>
<proteinExistence type="inferred from homology"/>
<dbReference type="PANTHER" id="PTHR11552">
    <property type="entry name" value="GLUCOSE-METHANOL-CHOLINE GMC OXIDOREDUCTASE"/>
    <property type="match status" value="1"/>
</dbReference>
<evidence type="ECO:0000256" key="5">
    <source>
        <dbReference type="RuleBase" id="RU003968"/>
    </source>
</evidence>
<comment type="caution">
    <text evidence="8">The sequence shown here is derived from an EMBL/GenBank/DDBJ whole genome shotgun (WGS) entry which is preliminary data.</text>
</comment>
<keyword evidence="9" id="KW-1185">Reference proteome</keyword>
<evidence type="ECO:0000313" key="8">
    <source>
        <dbReference type="EMBL" id="NID04390.1"/>
    </source>
</evidence>
<dbReference type="Gene3D" id="3.50.50.60">
    <property type="entry name" value="FAD/NAD(P)-binding domain"/>
    <property type="match status" value="1"/>
</dbReference>
<dbReference type="SUPFAM" id="SSF54373">
    <property type="entry name" value="FAD-linked reductases, C-terminal domain"/>
    <property type="match status" value="1"/>
</dbReference>